<dbReference type="EMBL" id="JACBAZ010000002">
    <property type="protein sequence ID" value="NWK55602.1"/>
    <property type="molecule type" value="Genomic_DNA"/>
</dbReference>
<organism evidence="2 3">
    <name type="scientific">Oceaniferula marina</name>
    <dbReference type="NCBI Taxonomy" id="2748318"/>
    <lineage>
        <taxon>Bacteria</taxon>
        <taxon>Pseudomonadati</taxon>
        <taxon>Verrucomicrobiota</taxon>
        <taxon>Verrucomicrobiia</taxon>
        <taxon>Verrucomicrobiales</taxon>
        <taxon>Verrucomicrobiaceae</taxon>
        <taxon>Oceaniferula</taxon>
    </lineage>
</organism>
<comment type="caution">
    <text evidence="2">The sequence shown here is derived from an EMBL/GenBank/DDBJ whole genome shotgun (WGS) entry which is preliminary data.</text>
</comment>
<keyword evidence="1" id="KW-0732">Signal</keyword>
<accession>A0A851GFC1</accession>
<proteinExistence type="predicted"/>
<dbReference type="Proteomes" id="UP000557872">
    <property type="component" value="Unassembled WGS sequence"/>
</dbReference>
<dbReference type="AlphaFoldDB" id="A0A851GFC1"/>
<evidence type="ECO:0000256" key="1">
    <source>
        <dbReference type="SAM" id="SignalP"/>
    </source>
</evidence>
<keyword evidence="3" id="KW-1185">Reference proteome</keyword>
<evidence type="ECO:0000313" key="3">
    <source>
        <dbReference type="Proteomes" id="UP000557872"/>
    </source>
</evidence>
<name>A0A851GFC1_9BACT</name>
<feature type="signal peptide" evidence="1">
    <location>
        <begin position="1"/>
        <end position="24"/>
    </location>
</feature>
<protein>
    <submittedName>
        <fullName evidence="2">Uncharacterized protein</fullName>
    </submittedName>
</protein>
<dbReference type="RefSeq" id="WP_178932110.1">
    <property type="nucleotide sequence ID" value="NZ_JACBAZ010000002.1"/>
</dbReference>
<reference evidence="2 3" key="1">
    <citation type="submission" date="2020-07" db="EMBL/GenBank/DDBJ databases">
        <title>Roseicoccus Jingziensis gen. nov., sp. nov., isolated from coastal seawater.</title>
        <authorList>
            <person name="Feng X."/>
        </authorList>
    </citation>
    <scope>NUCLEOTIDE SEQUENCE [LARGE SCALE GENOMIC DNA]</scope>
    <source>
        <strain evidence="2 3">N1E253</strain>
    </source>
</reference>
<evidence type="ECO:0000313" key="2">
    <source>
        <dbReference type="EMBL" id="NWK55602.1"/>
    </source>
</evidence>
<feature type="chain" id="PRO_5032466214" evidence="1">
    <location>
        <begin position="25"/>
        <end position="574"/>
    </location>
</feature>
<gene>
    <name evidence="2" type="ORF">HW115_08260</name>
</gene>
<sequence length="574" mass="62977">MKAKISHSVCLVPLLFLFIAPISAAPPDPQKDLHLQVFKDTASGVAIQYVKDSLGNIYQLKPAGPKLSWGVSNQVIAAQGKKYGYRMVPASWANGAVEAQHATQSVKDRVSKIVKADKTAMKLTSIWEIKKMGDVIYVAYTGEGKASEAQYQVIGATISAELGLGASYIGGQIGVGAIGGFGVGLLATWTGNNVQQAIEDGLSAWDAKLEANQTVKNWKANEVRLANELLHKIHKAVTKGDYERARELNKGLYDFTRKRQGAGDPAIADLNALSYDLQTKISQAEKAKKKAIAEARSLGEKKHLARIHQFNEEIKRRREKEAKEKAEFDVRLIIATPHIQLGQQGEAGFTITGGTPPYDVQGDFYGPLQKPQTITFAFDTPKEPGAYGLAVRVTDADGRIRNAYGSIWMSENPKNQEPLAAVGKVYPTMVKNGSAEVHLNLSGFRVTSVWRSDKGKGGTLHGSQLHLEGVFTEDRLSVKGVCQGEGRFGKSSVVICPDGTPQSRIYWEDYKHQTADSFKKSFDRSFPVSKVEGKYMMLYIMCHSGHDRSKSIEVRLRLDVTPPGKKKNESDLNR</sequence>